<dbReference type="PROSITE" id="PS50181">
    <property type="entry name" value="FBOX"/>
    <property type="match status" value="1"/>
</dbReference>
<dbReference type="InterPro" id="IPR001810">
    <property type="entry name" value="F-box_dom"/>
</dbReference>
<evidence type="ECO:0000259" key="1">
    <source>
        <dbReference type="PROSITE" id="PS50181"/>
    </source>
</evidence>
<proteinExistence type="predicted"/>
<feature type="domain" description="F-box" evidence="1">
    <location>
        <begin position="1"/>
        <end position="24"/>
    </location>
</feature>
<keyword evidence="3" id="KW-1185">Reference proteome</keyword>
<comment type="caution">
    <text evidence="2">The sequence shown here is derived from an EMBL/GenBank/DDBJ whole genome shotgun (WGS) entry which is preliminary data.</text>
</comment>
<protein>
    <recommendedName>
        <fullName evidence="1">F-box domain-containing protein</fullName>
    </recommendedName>
</protein>
<reference evidence="2" key="1">
    <citation type="journal article" date="2023" name="Insect Mol. Biol.">
        <title>Genome sequencing provides insights into the evolution of gene families encoding plant cell wall-degrading enzymes in longhorned beetles.</title>
        <authorList>
            <person name="Shin N.R."/>
            <person name="Okamura Y."/>
            <person name="Kirsch R."/>
            <person name="Pauchet Y."/>
        </authorList>
    </citation>
    <scope>NUCLEOTIDE SEQUENCE</scope>
    <source>
        <strain evidence="2">MMC_N1</strain>
    </source>
</reference>
<evidence type="ECO:0000313" key="2">
    <source>
        <dbReference type="EMBL" id="KAJ8974114.1"/>
    </source>
</evidence>
<dbReference type="EMBL" id="JAPWTJ010001050">
    <property type="protein sequence ID" value="KAJ8974114.1"/>
    <property type="molecule type" value="Genomic_DNA"/>
</dbReference>
<sequence length="383" mass="44639">MDQLPLELLWKVLGYLSTYDLVQFCRAYGDNKPLKEKRLIQLVDFSRRFELHNFNLCHFIKTDLNYSYIKCLNVSYLHWIPADELRKLIKQLENLHTLLAIDSKLGLKDKDISGYIKIYDDNKSSNRIDYSQLVCMLKNLKSLLSNRELYYHISTLNVTIFSTFGCKRSDTATEIIFEDRRKVEDSNRSIFDPRNGNELENSWDIFQTLLKDLPYGPKESKVRIELYLHNDINSINFEELNFCHSIIVCNYKYVTGARIILLSKNASKLKRLSFRSCLLQDFSLMNMTTDEHLSFKKPRIGVQMNTNIIHHPFLPVANNVKCIEVLEIENCPWCAGSAVIASYPIISAFENLRKLTLEVPILINGLFLKRGIYEVPAFGVHRF</sequence>
<evidence type="ECO:0000313" key="3">
    <source>
        <dbReference type="Proteomes" id="UP001162164"/>
    </source>
</evidence>
<organism evidence="2 3">
    <name type="scientific">Molorchus minor</name>
    <dbReference type="NCBI Taxonomy" id="1323400"/>
    <lineage>
        <taxon>Eukaryota</taxon>
        <taxon>Metazoa</taxon>
        <taxon>Ecdysozoa</taxon>
        <taxon>Arthropoda</taxon>
        <taxon>Hexapoda</taxon>
        <taxon>Insecta</taxon>
        <taxon>Pterygota</taxon>
        <taxon>Neoptera</taxon>
        <taxon>Endopterygota</taxon>
        <taxon>Coleoptera</taxon>
        <taxon>Polyphaga</taxon>
        <taxon>Cucujiformia</taxon>
        <taxon>Chrysomeloidea</taxon>
        <taxon>Cerambycidae</taxon>
        <taxon>Lamiinae</taxon>
        <taxon>Monochamini</taxon>
        <taxon>Molorchus</taxon>
    </lineage>
</organism>
<gene>
    <name evidence="2" type="ORF">NQ317_019895</name>
</gene>
<dbReference type="Proteomes" id="UP001162164">
    <property type="component" value="Unassembled WGS sequence"/>
</dbReference>
<accession>A0ABQ9J8A4</accession>
<name>A0ABQ9J8A4_9CUCU</name>